<name>A0A059KFN7_9BURK</name>
<dbReference type="Proteomes" id="UP000026714">
    <property type="component" value="Unassembled WGS sequence"/>
</dbReference>
<reference evidence="2 3" key="1">
    <citation type="journal article" date="2014" name="FEMS Microbiol. Ecol.">
        <title>Sphaerotilus natans encrusted with nanoball-shaped Fe(III) oxide minerals formed by nitrate-reducing mixotrophic Fe(II) oxidation.</title>
        <authorList>
            <person name="Park S."/>
            <person name="Kim D.H."/>
            <person name="Lee J.H."/>
            <person name="Hur H.G."/>
        </authorList>
    </citation>
    <scope>NUCLEOTIDE SEQUENCE [LARGE SCALE GENOMIC DNA]</scope>
    <source>
        <strain evidence="2 3">DSM 6575</strain>
    </source>
</reference>
<evidence type="ECO:0000256" key="1">
    <source>
        <dbReference type="SAM" id="Phobius"/>
    </source>
</evidence>
<feature type="transmembrane region" description="Helical" evidence="1">
    <location>
        <begin position="99"/>
        <end position="118"/>
    </location>
</feature>
<dbReference type="eggNOG" id="COG3671">
    <property type="taxonomic scope" value="Bacteria"/>
</dbReference>
<dbReference type="EMBL" id="AZRA01000161">
    <property type="protein sequence ID" value="KDB50292.1"/>
    <property type="molecule type" value="Genomic_DNA"/>
</dbReference>
<dbReference type="STRING" id="34103.SAMN05421778_12422"/>
<feature type="transmembrane region" description="Helical" evidence="1">
    <location>
        <begin position="73"/>
        <end position="93"/>
    </location>
</feature>
<keyword evidence="1" id="KW-1133">Transmembrane helix</keyword>
<keyword evidence="3" id="KW-1185">Reference proteome</keyword>
<organism evidence="2 3">
    <name type="scientific">Sphaerotilus natans subsp. natans DSM 6575</name>
    <dbReference type="NCBI Taxonomy" id="1286631"/>
    <lineage>
        <taxon>Bacteria</taxon>
        <taxon>Pseudomonadati</taxon>
        <taxon>Pseudomonadota</taxon>
        <taxon>Betaproteobacteria</taxon>
        <taxon>Burkholderiales</taxon>
        <taxon>Sphaerotilaceae</taxon>
        <taxon>Sphaerotilus</taxon>
    </lineage>
</organism>
<sequence length="136" mass="15116">MSVIIVDDDPDGLRRTLHIIYALHAFGLGLGAFGAASVVGSFLFGWPSIIAVVLSYIHRDKVRGTWMASHVDWVIRTFWIALAWTLVVLLLSVPLMPLLVGFATLPLGMFLLGVWAIYRIARGWLRLKDGEAMPQE</sequence>
<dbReference type="AlphaFoldDB" id="A0A059KFN7"/>
<gene>
    <name evidence="2" type="ORF">X805_41160</name>
</gene>
<proteinExistence type="predicted"/>
<evidence type="ECO:0000313" key="2">
    <source>
        <dbReference type="EMBL" id="KDB50292.1"/>
    </source>
</evidence>
<protein>
    <recommendedName>
        <fullName evidence="4">Transmembrane protein</fullName>
    </recommendedName>
</protein>
<keyword evidence="1" id="KW-0812">Transmembrane</keyword>
<feature type="transmembrane region" description="Helical" evidence="1">
    <location>
        <begin position="20"/>
        <end position="53"/>
    </location>
</feature>
<evidence type="ECO:0000313" key="3">
    <source>
        <dbReference type="Proteomes" id="UP000026714"/>
    </source>
</evidence>
<evidence type="ECO:0008006" key="4">
    <source>
        <dbReference type="Google" id="ProtNLM"/>
    </source>
</evidence>
<accession>A0A059KFN7</accession>
<comment type="caution">
    <text evidence="2">The sequence shown here is derived from an EMBL/GenBank/DDBJ whole genome shotgun (WGS) entry which is preliminary data.</text>
</comment>
<keyword evidence="1" id="KW-0472">Membrane</keyword>
<dbReference type="RefSeq" id="WP_037486216.1">
    <property type="nucleotide sequence ID" value="NZ_AZRA01000161.1"/>
</dbReference>